<evidence type="ECO:0000313" key="2">
    <source>
        <dbReference type="Proteomes" id="UP000007037"/>
    </source>
</evidence>
<name>Q72VR7_LEPIC</name>
<protein>
    <submittedName>
        <fullName evidence="1">Uncharacterized protein</fullName>
    </submittedName>
</protein>
<sequence>MIYFRFYFLYLGVNLTRNSFDRVKSVFNVFSEIFGDLGLILSSFRCKFFKFFFNFQKNAVCLLSKCFAAPIAKLSASLISFSISFFLCFLH</sequence>
<dbReference type="HOGENOM" id="CLU_2423347_0_0_12"/>
<dbReference type="AlphaFoldDB" id="Q72VR7"/>
<dbReference type="EMBL" id="AE016823">
    <property type="protein sequence ID" value="AAS68857.1"/>
    <property type="molecule type" value="Genomic_DNA"/>
</dbReference>
<accession>Q72VR7</accession>
<organism evidence="1 2">
    <name type="scientific">Leptospira interrogans serogroup Icterohaemorrhagiae serovar copenhageni (strain Fiocruz L1-130)</name>
    <dbReference type="NCBI Taxonomy" id="267671"/>
    <lineage>
        <taxon>Bacteria</taxon>
        <taxon>Pseudomonadati</taxon>
        <taxon>Spirochaetota</taxon>
        <taxon>Spirochaetia</taxon>
        <taxon>Leptospirales</taxon>
        <taxon>Leptospiraceae</taxon>
        <taxon>Leptospira</taxon>
    </lineage>
</organism>
<gene>
    <name evidence="1" type="ordered locus">LIC_10229</name>
</gene>
<proteinExistence type="predicted"/>
<dbReference type="Proteomes" id="UP000007037">
    <property type="component" value="Chromosome I"/>
</dbReference>
<reference evidence="1 2" key="1">
    <citation type="journal article" date="2004" name="J. Bacteriol.">
        <title>Comparative genomics of two Leptospira interrogans serovars reveals novel insights into physiology and pathogenesis.</title>
        <authorList>
            <person name="Nascimento A.L."/>
            <person name="Ko A.I."/>
            <person name="Martins E.A."/>
            <person name="Monteiro-Vitorello C.B."/>
            <person name="Ho P.L."/>
            <person name="Haake D.A."/>
            <person name="Verjovski-Almeida S."/>
            <person name="Hartskeerl R.A."/>
            <person name="Marques M.V."/>
            <person name="Oliveira M.C."/>
            <person name="Menck C.F."/>
            <person name="Leite L.C."/>
            <person name="Carrer H."/>
            <person name="Coutinho L.L."/>
            <person name="Degrave W.M."/>
            <person name="Dellagostin O.A."/>
            <person name="El-Dorry H."/>
            <person name="Ferro E.S."/>
            <person name="Ferro M.I."/>
            <person name="Furlan L.R."/>
            <person name="Gamberini M."/>
            <person name="Giglioti E.A."/>
            <person name="Goes-Neto A."/>
            <person name="Goldman G.H."/>
            <person name="Goldman M.H."/>
            <person name="Harakava R."/>
            <person name="Jeronimo S.M."/>
            <person name="Junqueira-De-Azevedo I.L."/>
            <person name="Kimura E.T."/>
            <person name="Kuramae E.E."/>
            <person name="Lemos E.G."/>
            <person name="Lemos M.V."/>
            <person name="Marino C.L."/>
            <person name="Nunes L.R."/>
            <person name="De Oliveira R.C."/>
            <person name="Pereira G.G."/>
            <person name="Reis M.S."/>
            <person name="Schriefer A."/>
            <person name="Siqueira W.J."/>
            <person name="Sommer P."/>
            <person name="Tsai S.M."/>
            <person name="Simpson A.J."/>
            <person name="Ferro J.A."/>
            <person name="Camargo L.E."/>
            <person name="Kitajima J.P."/>
            <person name="Setubal J.C."/>
            <person name="Van Sluys M.A."/>
        </authorList>
    </citation>
    <scope>NUCLEOTIDE SEQUENCE [LARGE SCALE GENOMIC DNA]</scope>
    <source>
        <strain evidence="1 2">Fiocruz L1-130</strain>
    </source>
</reference>
<dbReference type="KEGG" id="lic:LIC_10229"/>
<evidence type="ECO:0000313" key="1">
    <source>
        <dbReference type="EMBL" id="AAS68857.1"/>
    </source>
</evidence>